<keyword evidence="3" id="KW-1185">Reference proteome</keyword>
<protein>
    <submittedName>
        <fullName evidence="2">Proteasome 26S non-ATPase subunit 12</fullName>
    </submittedName>
</protein>
<dbReference type="STRING" id="104452.A0A0L7L6M3"/>
<proteinExistence type="predicted"/>
<gene>
    <name evidence="2" type="ORF">OBRU01_14553</name>
</gene>
<evidence type="ECO:0000259" key="1">
    <source>
        <dbReference type="Pfam" id="PF22241"/>
    </source>
</evidence>
<dbReference type="AlphaFoldDB" id="A0A0L7L6M3"/>
<dbReference type="InterPro" id="IPR040134">
    <property type="entry name" value="PSMD12/CSN4"/>
</dbReference>
<evidence type="ECO:0000313" key="3">
    <source>
        <dbReference type="Proteomes" id="UP000037510"/>
    </source>
</evidence>
<dbReference type="PANTHER" id="PTHR10855:SF1">
    <property type="entry name" value="26S PROTEASOME NON-ATPASE REGULATORY SUBUNIT 12"/>
    <property type="match status" value="1"/>
</dbReference>
<dbReference type="GO" id="GO:0005737">
    <property type="term" value="C:cytoplasm"/>
    <property type="evidence" value="ECO:0007669"/>
    <property type="project" value="TreeGrafter"/>
</dbReference>
<accession>A0A0L7L6M3</accession>
<dbReference type="EMBL" id="JTDY01002677">
    <property type="protein sequence ID" value="KOB70961.1"/>
    <property type="molecule type" value="Genomic_DNA"/>
</dbReference>
<dbReference type="InterPro" id="IPR054559">
    <property type="entry name" value="PSMD12-CSN4-like_N"/>
</dbReference>
<dbReference type="PANTHER" id="PTHR10855">
    <property type="entry name" value="26S PROTEASOME NON-ATPASE REGULATORY SUBUNIT 12/COP9 SIGNALOSOME COMPLEX SUBUNIT 4"/>
    <property type="match status" value="1"/>
</dbReference>
<evidence type="ECO:0000313" key="2">
    <source>
        <dbReference type="EMBL" id="KOB70961.1"/>
    </source>
</evidence>
<keyword evidence="2" id="KW-0647">Proteasome</keyword>
<name>A0A0L7L6M3_OPEBR</name>
<dbReference type="Proteomes" id="UP000037510">
    <property type="component" value="Unassembled WGS sequence"/>
</dbReference>
<organism evidence="2 3">
    <name type="scientific">Operophtera brumata</name>
    <name type="common">Winter moth</name>
    <name type="synonym">Phalaena brumata</name>
    <dbReference type="NCBI Taxonomy" id="104452"/>
    <lineage>
        <taxon>Eukaryota</taxon>
        <taxon>Metazoa</taxon>
        <taxon>Ecdysozoa</taxon>
        <taxon>Arthropoda</taxon>
        <taxon>Hexapoda</taxon>
        <taxon>Insecta</taxon>
        <taxon>Pterygota</taxon>
        <taxon>Neoptera</taxon>
        <taxon>Endopterygota</taxon>
        <taxon>Lepidoptera</taxon>
        <taxon>Glossata</taxon>
        <taxon>Ditrysia</taxon>
        <taxon>Geometroidea</taxon>
        <taxon>Geometridae</taxon>
        <taxon>Larentiinae</taxon>
        <taxon>Operophtera</taxon>
    </lineage>
</organism>
<sequence length="97" mass="10784">MTTIGDIGTLDASGKIIKMEVDYSTTCDDKIPVWKSWASEGKVQEAIDQLLALEKQTRTGADMVSTSRILVAIVQICYEAKNWSALNDHIVLLSKRR</sequence>
<feature type="domain" description="PSMD12/CSN4-like N-terminal" evidence="1">
    <location>
        <begin position="45"/>
        <end position="97"/>
    </location>
</feature>
<dbReference type="GO" id="GO:0008541">
    <property type="term" value="C:proteasome regulatory particle, lid subcomplex"/>
    <property type="evidence" value="ECO:0007669"/>
    <property type="project" value="TreeGrafter"/>
</dbReference>
<reference evidence="2 3" key="1">
    <citation type="journal article" date="2015" name="Genome Biol. Evol.">
        <title>The genome of winter moth (Operophtera brumata) provides a genomic perspective on sexual dimorphism and phenology.</title>
        <authorList>
            <person name="Derks M.F."/>
            <person name="Smit S."/>
            <person name="Salis L."/>
            <person name="Schijlen E."/>
            <person name="Bossers A."/>
            <person name="Mateman C."/>
            <person name="Pijl A.S."/>
            <person name="de Ridder D."/>
            <person name="Groenen M.A."/>
            <person name="Visser M.E."/>
            <person name="Megens H.J."/>
        </authorList>
    </citation>
    <scope>NUCLEOTIDE SEQUENCE [LARGE SCALE GENOMIC DNA]</scope>
    <source>
        <strain evidence="2">WM2013NL</strain>
        <tissue evidence="2">Head and thorax</tissue>
    </source>
</reference>
<dbReference type="Pfam" id="PF22241">
    <property type="entry name" value="PSMD12-CSN4_N"/>
    <property type="match status" value="1"/>
</dbReference>
<comment type="caution">
    <text evidence="2">The sequence shown here is derived from an EMBL/GenBank/DDBJ whole genome shotgun (WGS) entry which is preliminary data.</text>
</comment>